<reference evidence="2 3" key="1">
    <citation type="submission" date="2020-03" db="EMBL/GenBank/DDBJ databases">
        <title>Genomic Encyclopedia of Type Strains, Phase IV (KMG-IV): sequencing the most valuable type-strain genomes for metagenomic binning, comparative biology and taxonomic classification.</title>
        <authorList>
            <person name="Goeker M."/>
        </authorList>
    </citation>
    <scope>NUCLEOTIDE SEQUENCE [LARGE SCALE GENOMIC DNA]</scope>
    <source>
        <strain evidence="2 3">DSM 105096</strain>
    </source>
</reference>
<dbReference type="InterPro" id="IPR036514">
    <property type="entry name" value="SGNH_hydro_sf"/>
</dbReference>
<keyword evidence="3" id="KW-1185">Reference proteome</keyword>
<dbReference type="Gene3D" id="3.40.50.1110">
    <property type="entry name" value="SGNH hydrolase"/>
    <property type="match status" value="1"/>
</dbReference>
<comment type="caution">
    <text evidence="2">The sequence shown here is derived from an EMBL/GenBank/DDBJ whole genome shotgun (WGS) entry which is preliminary data.</text>
</comment>
<feature type="domain" description="SGNH hydrolase-type esterase" evidence="1">
    <location>
        <begin position="7"/>
        <end position="188"/>
    </location>
</feature>
<dbReference type="EMBL" id="JAATJH010000001">
    <property type="protein sequence ID" value="NJC24784.1"/>
    <property type="molecule type" value="Genomic_DNA"/>
</dbReference>
<dbReference type="Pfam" id="PF13472">
    <property type="entry name" value="Lipase_GDSL_2"/>
    <property type="match status" value="1"/>
</dbReference>
<evidence type="ECO:0000313" key="2">
    <source>
        <dbReference type="EMBL" id="NJC24784.1"/>
    </source>
</evidence>
<organism evidence="2 3">
    <name type="scientific">Neolewinella antarctica</name>
    <dbReference type="NCBI Taxonomy" id="442734"/>
    <lineage>
        <taxon>Bacteria</taxon>
        <taxon>Pseudomonadati</taxon>
        <taxon>Bacteroidota</taxon>
        <taxon>Saprospiria</taxon>
        <taxon>Saprospirales</taxon>
        <taxon>Lewinellaceae</taxon>
        <taxon>Neolewinella</taxon>
    </lineage>
</organism>
<dbReference type="RefSeq" id="WP_168035593.1">
    <property type="nucleotide sequence ID" value="NZ_JAATJH010000001.1"/>
</dbReference>
<gene>
    <name evidence="2" type="ORF">GGR27_000265</name>
</gene>
<evidence type="ECO:0000313" key="3">
    <source>
        <dbReference type="Proteomes" id="UP000770785"/>
    </source>
</evidence>
<protein>
    <submittedName>
        <fullName evidence="2">Lysophospholipase L1-like esterase</fullName>
    </submittedName>
</protein>
<name>A0ABX0X721_9BACT</name>
<dbReference type="InterPro" id="IPR013830">
    <property type="entry name" value="SGNH_hydro"/>
</dbReference>
<evidence type="ECO:0000259" key="1">
    <source>
        <dbReference type="Pfam" id="PF13472"/>
    </source>
</evidence>
<accession>A0ABX0X721</accession>
<dbReference type="SUPFAM" id="SSF52266">
    <property type="entry name" value="SGNH hydrolase"/>
    <property type="match status" value="1"/>
</dbReference>
<proteinExistence type="predicted"/>
<dbReference type="Proteomes" id="UP000770785">
    <property type="component" value="Unassembled WGS sequence"/>
</dbReference>
<sequence>MPINYLALGDSYTIGTDVATTECWPRQLLNRLTNGGILPTAPEDTSLTIVAEKGWTTGDLLAGIKESDLLPAYDLVSVQIGVNNQYDGLTLADFKVEFADILGKALQLAGGDASKVFVVSIPDYAFTPTGGGQPSISEAVGVFNAAAAAIATRAGIIFCDIIVISRGGIREPALVASDGLHPSGLQYRRWVEEVLLNLVSTLLKG</sequence>